<feature type="region of interest" description="Disordered" evidence="1">
    <location>
        <begin position="126"/>
        <end position="178"/>
    </location>
</feature>
<feature type="chain" id="PRO_5042853036" evidence="2">
    <location>
        <begin position="16"/>
        <end position="213"/>
    </location>
</feature>
<keyword evidence="2" id="KW-0732">Signal</keyword>
<feature type="region of interest" description="Disordered" evidence="1">
    <location>
        <begin position="65"/>
        <end position="99"/>
    </location>
</feature>
<reference evidence="3" key="1">
    <citation type="journal article" date="2023" name="Mol. Phylogenet. Evol.">
        <title>Genome-scale phylogeny and comparative genomics of the fungal order Sordariales.</title>
        <authorList>
            <person name="Hensen N."/>
            <person name="Bonometti L."/>
            <person name="Westerberg I."/>
            <person name="Brannstrom I.O."/>
            <person name="Guillou S."/>
            <person name="Cros-Aarteil S."/>
            <person name="Calhoun S."/>
            <person name="Haridas S."/>
            <person name="Kuo A."/>
            <person name="Mondo S."/>
            <person name="Pangilinan J."/>
            <person name="Riley R."/>
            <person name="LaButti K."/>
            <person name="Andreopoulos B."/>
            <person name="Lipzen A."/>
            <person name="Chen C."/>
            <person name="Yan M."/>
            <person name="Daum C."/>
            <person name="Ng V."/>
            <person name="Clum A."/>
            <person name="Steindorff A."/>
            <person name="Ohm R.A."/>
            <person name="Martin F."/>
            <person name="Silar P."/>
            <person name="Natvig D.O."/>
            <person name="Lalanne C."/>
            <person name="Gautier V."/>
            <person name="Ament-Velasquez S.L."/>
            <person name="Kruys A."/>
            <person name="Hutchinson M.I."/>
            <person name="Powell A.J."/>
            <person name="Barry K."/>
            <person name="Miller A.N."/>
            <person name="Grigoriev I.V."/>
            <person name="Debuchy R."/>
            <person name="Gladieux P."/>
            <person name="Hiltunen Thoren M."/>
            <person name="Johannesson H."/>
        </authorList>
    </citation>
    <scope>NUCLEOTIDE SEQUENCE</scope>
    <source>
        <strain evidence="3">CBS 757.83</strain>
    </source>
</reference>
<sequence>MLPLSLAIMSLTVRAIPPALPGMRLCDPLRSIIRPPQIEQLRAEIRGMKEDFKNLKASIIRSFRTQRDARPPHRATQQATGRPQPEVFNTNPSMNPSTTDFEHIAIDALSQLEARFDQFDKKIENARVSAYPPPSADAPAQRGRSGRKQISPQTTSGKDKHRAAAESQQAEIHPFADKRIQRMRRLPLPVGWTRNVGDGNTEICLSSRLNVWR</sequence>
<dbReference type="AlphaFoldDB" id="A0AAN6PRW4"/>
<reference evidence="3" key="2">
    <citation type="submission" date="2023-05" db="EMBL/GenBank/DDBJ databases">
        <authorList>
            <consortium name="Lawrence Berkeley National Laboratory"/>
            <person name="Steindorff A."/>
            <person name="Hensen N."/>
            <person name="Bonometti L."/>
            <person name="Westerberg I."/>
            <person name="Brannstrom I.O."/>
            <person name="Guillou S."/>
            <person name="Cros-Aarteil S."/>
            <person name="Calhoun S."/>
            <person name="Haridas S."/>
            <person name="Kuo A."/>
            <person name="Mondo S."/>
            <person name="Pangilinan J."/>
            <person name="Riley R."/>
            <person name="Labutti K."/>
            <person name="Andreopoulos B."/>
            <person name="Lipzen A."/>
            <person name="Chen C."/>
            <person name="Yanf M."/>
            <person name="Daum C."/>
            <person name="Ng V."/>
            <person name="Clum A."/>
            <person name="Ohm R."/>
            <person name="Martin F."/>
            <person name="Silar P."/>
            <person name="Natvig D."/>
            <person name="Lalanne C."/>
            <person name="Gautier V."/>
            <person name="Ament-Velasquez S.L."/>
            <person name="Kruys A."/>
            <person name="Hutchinson M.I."/>
            <person name="Powell A.J."/>
            <person name="Barry K."/>
            <person name="Miller A.N."/>
            <person name="Grigoriev I.V."/>
            <person name="Debuchy R."/>
            <person name="Gladieux P."/>
            <person name="Thoren M.H."/>
            <person name="Johannesson H."/>
        </authorList>
    </citation>
    <scope>NUCLEOTIDE SEQUENCE</scope>
    <source>
        <strain evidence="3">CBS 757.83</strain>
    </source>
</reference>
<feature type="signal peptide" evidence="2">
    <location>
        <begin position="1"/>
        <end position="15"/>
    </location>
</feature>
<evidence type="ECO:0000313" key="4">
    <source>
        <dbReference type="Proteomes" id="UP001305647"/>
    </source>
</evidence>
<feature type="compositionally biased region" description="Polar residues" evidence="1">
    <location>
        <begin position="75"/>
        <end position="99"/>
    </location>
</feature>
<comment type="caution">
    <text evidence="3">The sequence shown here is derived from an EMBL/GenBank/DDBJ whole genome shotgun (WGS) entry which is preliminary data.</text>
</comment>
<evidence type="ECO:0000256" key="2">
    <source>
        <dbReference type="SAM" id="SignalP"/>
    </source>
</evidence>
<accession>A0AAN6PRW4</accession>
<dbReference type="Proteomes" id="UP001305647">
    <property type="component" value="Unassembled WGS sequence"/>
</dbReference>
<dbReference type="EMBL" id="MU863765">
    <property type="protein sequence ID" value="KAK4095886.1"/>
    <property type="molecule type" value="Genomic_DNA"/>
</dbReference>
<name>A0AAN6PRW4_9PEZI</name>
<keyword evidence="4" id="KW-1185">Reference proteome</keyword>
<gene>
    <name evidence="3" type="ORF">N658DRAFT_562793</name>
</gene>
<evidence type="ECO:0000313" key="3">
    <source>
        <dbReference type="EMBL" id="KAK4095886.1"/>
    </source>
</evidence>
<organism evidence="3 4">
    <name type="scientific">Parathielavia hyrcaniae</name>
    <dbReference type="NCBI Taxonomy" id="113614"/>
    <lineage>
        <taxon>Eukaryota</taxon>
        <taxon>Fungi</taxon>
        <taxon>Dikarya</taxon>
        <taxon>Ascomycota</taxon>
        <taxon>Pezizomycotina</taxon>
        <taxon>Sordariomycetes</taxon>
        <taxon>Sordariomycetidae</taxon>
        <taxon>Sordariales</taxon>
        <taxon>Chaetomiaceae</taxon>
        <taxon>Parathielavia</taxon>
    </lineage>
</organism>
<proteinExistence type="predicted"/>
<protein>
    <submittedName>
        <fullName evidence="3">Uncharacterized protein</fullName>
    </submittedName>
</protein>
<evidence type="ECO:0000256" key="1">
    <source>
        <dbReference type="SAM" id="MobiDB-lite"/>
    </source>
</evidence>